<gene>
    <name evidence="7" type="primary">acyP</name>
    <name evidence="7" type="ORF">IZ6_19020</name>
</gene>
<dbReference type="Gene3D" id="3.30.70.100">
    <property type="match status" value="1"/>
</dbReference>
<feature type="active site" evidence="4">
    <location>
        <position position="7"/>
    </location>
</feature>
<evidence type="ECO:0000259" key="6">
    <source>
        <dbReference type="PROSITE" id="PS51160"/>
    </source>
</evidence>
<dbReference type="PROSITE" id="PS51160">
    <property type="entry name" value="ACYLPHOSPHATASE_3"/>
    <property type="match status" value="1"/>
</dbReference>
<dbReference type="RefSeq" id="WP_420825545.1">
    <property type="nucleotide sequence ID" value="NZ_AP023361.1"/>
</dbReference>
<protein>
    <recommendedName>
        <fullName evidence="2 4">acylphosphatase</fullName>
        <ecNumber evidence="2 4">3.6.1.7</ecNumber>
    </recommendedName>
</protein>
<dbReference type="GO" id="GO:0003998">
    <property type="term" value="F:acylphosphatase activity"/>
    <property type="evidence" value="ECO:0007669"/>
    <property type="project" value="UniProtKB-EC"/>
</dbReference>
<dbReference type="InterPro" id="IPR001792">
    <property type="entry name" value="Acylphosphatase-like_dom"/>
</dbReference>
<keyword evidence="8" id="KW-1185">Reference proteome</keyword>
<comment type="catalytic activity">
    <reaction evidence="3 4">
        <text>an acyl phosphate + H2O = a carboxylate + phosphate + H(+)</text>
        <dbReference type="Rhea" id="RHEA:14965"/>
        <dbReference type="ChEBI" id="CHEBI:15377"/>
        <dbReference type="ChEBI" id="CHEBI:15378"/>
        <dbReference type="ChEBI" id="CHEBI:29067"/>
        <dbReference type="ChEBI" id="CHEBI:43474"/>
        <dbReference type="ChEBI" id="CHEBI:59918"/>
        <dbReference type="EC" id="3.6.1.7"/>
    </reaction>
</comment>
<feature type="active site" evidence="4">
    <location>
        <position position="25"/>
    </location>
</feature>
<evidence type="ECO:0000256" key="1">
    <source>
        <dbReference type="ARBA" id="ARBA00005614"/>
    </source>
</evidence>
<sequence>MQGVGYRAWLQREARKRGLKGWVRNRRDGRVEGLLCGPRADIEGMLLLIRRGPPAASVDHVCRRPATEEELALGNGGFSVLRDA</sequence>
<dbReference type="PROSITE" id="PS00151">
    <property type="entry name" value="ACYLPHOSPHATASE_2"/>
    <property type="match status" value="1"/>
</dbReference>
<comment type="similarity">
    <text evidence="1 5">Belongs to the acylphosphatase family.</text>
</comment>
<dbReference type="InterPro" id="IPR017968">
    <property type="entry name" value="Acylphosphatase_CS"/>
</dbReference>
<dbReference type="EC" id="3.6.1.7" evidence="2 4"/>
<evidence type="ECO:0000313" key="8">
    <source>
        <dbReference type="Proteomes" id="UP000515317"/>
    </source>
</evidence>
<dbReference type="InterPro" id="IPR036046">
    <property type="entry name" value="Acylphosphatase-like_dom_sf"/>
</dbReference>
<name>A0A6S6QT85_9HYPH</name>
<organism evidence="7 8">
    <name type="scientific">Terrihabitans soli</name>
    <dbReference type="NCBI Taxonomy" id="708113"/>
    <lineage>
        <taxon>Bacteria</taxon>
        <taxon>Pseudomonadati</taxon>
        <taxon>Pseudomonadota</taxon>
        <taxon>Alphaproteobacteria</taxon>
        <taxon>Hyphomicrobiales</taxon>
        <taxon>Terrihabitans</taxon>
    </lineage>
</organism>
<evidence type="ECO:0000256" key="2">
    <source>
        <dbReference type="ARBA" id="ARBA00012150"/>
    </source>
</evidence>
<dbReference type="KEGG" id="tso:IZ6_19020"/>
<dbReference type="PANTHER" id="PTHR47268:SF4">
    <property type="entry name" value="ACYLPHOSPHATASE"/>
    <property type="match status" value="1"/>
</dbReference>
<dbReference type="Proteomes" id="UP000515317">
    <property type="component" value="Chromosome"/>
</dbReference>
<evidence type="ECO:0000313" key="7">
    <source>
        <dbReference type="EMBL" id="BCJ91167.1"/>
    </source>
</evidence>
<dbReference type="SUPFAM" id="SSF54975">
    <property type="entry name" value="Acylphosphatase/BLUF domain-like"/>
    <property type="match status" value="1"/>
</dbReference>
<dbReference type="InterPro" id="IPR020456">
    <property type="entry name" value="Acylphosphatase"/>
</dbReference>
<evidence type="ECO:0000256" key="4">
    <source>
        <dbReference type="PROSITE-ProRule" id="PRU00520"/>
    </source>
</evidence>
<keyword evidence="4" id="KW-0378">Hydrolase</keyword>
<feature type="domain" description="Acylphosphatase-like" evidence="6">
    <location>
        <begin position="1"/>
        <end position="82"/>
    </location>
</feature>
<dbReference type="EMBL" id="AP023361">
    <property type="protein sequence ID" value="BCJ91167.1"/>
    <property type="molecule type" value="Genomic_DNA"/>
</dbReference>
<dbReference type="AlphaFoldDB" id="A0A6S6QT85"/>
<evidence type="ECO:0000256" key="5">
    <source>
        <dbReference type="RuleBase" id="RU004168"/>
    </source>
</evidence>
<reference evidence="7 8" key="1">
    <citation type="submission" date="2020-08" db="EMBL/GenBank/DDBJ databases">
        <title>Genome sequence of Rhizobiales bacterium strain IZ6.</title>
        <authorList>
            <person name="Nakai R."/>
            <person name="Naganuma T."/>
        </authorList>
    </citation>
    <scope>NUCLEOTIDE SEQUENCE [LARGE SCALE GENOMIC DNA]</scope>
    <source>
        <strain evidence="7 8">IZ6</strain>
    </source>
</reference>
<dbReference type="Pfam" id="PF00708">
    <property type="entry name" value="Acylphosphatase"/>
    <property type="match status" value="1"/>
</dbReference>
<dbReference type="PANTHER" id="PTHR47268">
    <property type="entry name" value="ACYLPHOSPHATASE"/>
    <property type="match status" value="1"/>
</dbReference>
<evidence type="ECO:0000256" key="3">
    <source>
        <dbReference type="ARBA" id="ARBA00047645"/>
    </source>
</evidence>
<proteinExistence type="inferred from homology"/>
<accession>A0A6S6QT85</accession>